<reference evidence="2" key="1">
    <citation type="submission" date="2022-03" db="EMBL/GenBank/DDBJ databases">
        <authorList>
            <person name="Alioto T."/>
            <person name="Alioto T."/>
            <person name="Gomez Garrido J."/>
        </authorList>
    </citation>
    <scope>NUCLEOTIDE SEQUENCE</scope>
</reference>
<feature type="transmembrane region" description="Helical" evidence="1">
    <location>
        <begin position="143"/>
        <end position="165"/>
    </location>
</feature>
<accession>A0AAD1RXZ4</accession>
<dbReference type="GO" id="GO:0047484">
    <property type="term" value="P:regulation of response to osmotic stress"/>
    <property type="evidence" value="ECO:0007669"/>
    <property type="project" value="TreeGrafter"/>
</dbReference>
<keyword evidence="1" id="KW-1133">Transmembrane helix</keyword>
<protein>
    <submittedName>
        <fullName evidence="2">Membrane MLC1</fullName>
    </submittedName>
</protein>
<keyword evidence="1" id="KW-0812">Transmembrane</keyword>
<feature type="transmembrane region" description="Helical" evidence="1">
    <location>
        <begin position="253"/>
        <end position="272"/>
    </location>
</feature>
<feature type="transmembrane region" description="Helical" evidence="1">
    <location>
        <begin position="284"/>
        <end position="305"/>
    </location>
</feature>
<dbReference type="EMBL" id="OW240914">
    <property type="protein sequence ID" value="CAH2278216.1"/>
    <property type="molecule type" value="Genomic_DNA"/>
</dbReference>
<dbReference type="InterPro" id="IPR033280">
    <property type="entry name" value="Membrane_MLC1"/>
</dbReference>
<keyword evidence="3" id="KW-1185">Reference proteome</keyword>
<keyword evidence="1" id="KW-0472">Membrane</keyword>
<dbReference type="GO" id="GO:0031410">
    <property type="term" value="C:cytoplasmic vesicle"/>
    <property type="evidence" value="ECO:0007669"/>
    <property type="project" value="TreeGrafter"/>
</dbReference>
<sequence length="359" mass="40283">MNLEDEYIKEYDYNRMDSLDLEKQKYKKYNTDMKSSDIQLPPRIHPCVMYKTWIYSLLMGSCLLATSGFSLYLGNVFPSEMDYLRCAAGSCVPSAVVNFAVLKNKGKVISQYQILFVSTFSITTTCLIWFGCKLAINPTAININFNLLLLILTEILMATTVIVSARSNACKIKTMDPHDRNIQWRHAEMASGSSVCEGTAFDSSSCLKHQKFPSRLIKSFSIVEVVVGISAVFGGIVALNIDALVHSPYLYVSIFWVLAACFPSAIASHVAAEYPSNYSHFHDLLLLLLMLILLVQAILTSITVVQCVHYKSQMTLLHSSWNLSTLTKPDYRNNDVTSNSVREFDKDKAWKAVVVQMAQ</sequence>
<feature type="transmembrane region" description="Helical" evidence="1">
    <location>
        <begin position="114"/>
        <end position="131"/>
    </location>
</feature>
<dbReference type="GO" id="GO:0005886">
    <property type="term" value="C:plasma membrane"/>
    <property type="evidence" value="ECO:0007669"/>
    <property type="project" value="TreeGrafter"/>
</dbReference>
<feature type="transmembrane region" description="Helical" evidence="1">
    <location>
        <begin position="220"/>
        <end position="241"/>
    </location>
</feature>
<name>A0AAD1RXZ4_PELCU</name>
<evidence type="ECO:0000256" key="1">
    <source>
        <dbReference type="SAM" id="Phobius"/>
    </source>
</evidence>
<dbReference type="Proteomes" id="UP001295444">
    <property type="component" value="Chromosome 03"/>
</dbReference>
<dbReference type="PANTHER" id="PTHR17597:SF0">
    <property type="entry name" value="MEMBRANE PROTEIN MLC1"/>
    <property type="match status" value="1"/>
</dbReference>
<evidence type="ECO:0000313" key="3">
    <source>
        <dbReference type="Proteomes" id="UP001295444"/>
    </source>
</evidence>
<gene>
    <name evidence="2" type="ORF">PECUL_23A048463</name>
</gene>
<feature type="transmembrane region" description="Helical" evidence="1">
    <location>
        <begin position="53"/>
        <end position="77"/>
    </location>
</feature>
<organism evidence="2 3">
    <name type="scientific">Pelobates cultripes</name>
    <name type="common">Western spadefoot toad</name>
    <dbReference type="NCBI Taxonomy" id="61616"/>
    <lineage>
        <taxon>Eukaryota</taxon>
        <taxon>Metazoa</taxon>
        <taxon>Chordata</taxon>
        <taxon>Craniata</taxon>
        <taxon>Vertebrata</taxon>
        <taxon>Euteleostomi</taxon>
        <taxon>Amphibia</taxon>
        <taxon>Batrachia</taxon>
        <taxon>Anura</taxon>
        <taxon>Pelobatoidea</taxon>
        <taxon>Pelobatidae</taxon>
        <taxon>Pelobates</taxon>
    </lineage>
</organism>
<dbReference type="PANTHER" id="PTHR17597">
    <property type="entry name" value="MEMBRANE PROTEIN MLC1"/>
    <property type="match status" value="1"/>
</dbReference>
<proteinExistence type="predicted"/>
<evidence type="ECO:0000313" key="2">
    <source>
        <dbReference type="EMBL" id="CAH2278216.1"/>
    </source>
</evidence>
<dbReference type="GO" id="GO:0005783">
    <property type="term" value="C:endoplasmic reticulum"/>
    <property type="evidence" value="ECO:0007669"/>
    <property type="project" value="TreeGrafter"/>
</dbReference>
<dbReference type="AlphaFoldDB" id="A0AAD1RXZ4"/>